<dbReference type="SUPFAM" id="SSF48452">
    <property type="entry name" value="TPR-like"/>
    <property type="match status" value="2"/>
</dbReference>
<dbReference type="PANTHER" id="PTHR35205:SF1">
    <property type="entry name" value="ZU5 DOMAIN-CONTAINING PROTEIN"/>
    <property type="match status" value="1"/>
</dbReference>
<dbReference type="Gene3D" id="1.25.40.10">
    <property type="entry name" value="Tetratricopeptide repeat domain"/>
    <property type="match status" value="1"/>
</dbReference>
<name>A0ABR4PSP7_9HELO</name>
<reference evidence="1 2" key="1">
    <citation type="submission" date="2024-06" db="EMBL/GenBank/DDBJ databases">
        <title>Complete genome of Phlyctema vagabunda strain 19-DSS-EL-015.</title>
        <authorList>
            <person name="Fiorenzani C."/>
        </authorList>
    </citation>
    <scope>NUCLEOTIDE SEQUENCE [LARGE SCALE GENOMIC DNA]</scope>
    <source>
        <strain evidence="1 2">19-DSS-EL-015</strain>
    </source>
</reference>
<dbReference type="InterPro" id="IPR011990">
    <property type="entry name" value="TPR-like_helical_dom_sf"/>
</dbReference>
<dbReference type="Proteomes" id="UP001629113">
    <property type="component" value="Unassembled WGS sequence"/>
</dbReference>
<dbReference type="EMBL" id="JBFCZG010000002">
    <property type="protein sequence ID" value="KAL3426387.1"/>
    <property type="molecule type" value="Genomic_DNA"/>
</dbReference>
<organism evidence="1 2">
    <name type="scientific">Phlyctema vagabunda</name>
    <dbReference type="NCBI Taxonomy" id="108571"/>
    <lineage>
        <taxon>Eukaryota</taxon>
        <taxon>Fungi</taxon>
        <taxon>Dikarya</taxon>
        <taxon>Ascomycota</taxon>
        <taxon>Pezizomycotina</taxon>
        <taxon>Leotiomycetes</taxon>
        <taxon>Helotiales</taxon>
        <taxon>Dermateaceae</taxon>
        <taxon>Phlyctema</taxon>
    </lineage>
</organism>
<accession>A0ABR4PSP7</accession>
<comment type="caution">
    <text evidence="1">The sequence shown here is derived from an EMBL/GenBank/DDBJ whole genome shotgun (WGS) entry which is preliminary data.</text>
</comment>
<evidence type="ECO:0000313" key="1">
    <source>
        <dbReference type="EMBL" id="KAL3426387.1"/>
    </source>
</evidence>
<evidence type="ECO:0000313" key="2">
    <source>
        <dbReference type="Proteomes" id="UP001629113"/>
    </source>
</evidence>
<dbReference type="Gene3D" id="3.40.50.300">
    <property type="entry name" value="P-loop containing nucleotide triphosphate hydrolases"/>
    <property type="match status" value="1"/>
</dbReference>
<protein>
    <submittedName>
        <fullName evidence="1">Tetratricopeptide repeat domain-containing protein</fullName>
    </submittedName>
</protein>
<dbReference type="SUPFAM" id="SSF52540">
    <property type="entry name" value="P-loop containing nucleoside triphosphate hydrolases"/>
    <property type="match status" value="1"/>
</dbReference>
<proteinExistence type="predicted"/>
<sequence>MLTKELKLRQQFILIGHGAGGLVAKQVVSRLAWGVSQNAELGVLAHGMVGLVLLAVPHKIRQDGMLGPLLLQQARSIDMKLPGHTIKILKKADDLHHTASLFEDSLNNVQLDTKVLSIIPVGDHAKTPRKLMSFSTSEYASKKDFSVGFRETIIEIRGGFQDACKLTLDPDQIMDVVYWVERTLAGKRSKLQEQNELARKLNLGNYDEDFDPVSAREDAKGWLAKPIKVLSQVQDIITPNEANWLLIFDNADDPKVLEGFLPSLGIGSVLITSRRARHSYKQDMRRLQINPAKIKILDLQPLHIDQGAKLIRDWTGSHSDGHIERSKEISRILGGIPLALLQCAQLLRDDDLFFQDFLTWYQRADQRHDLVSHMDDVNVRSNCLTLPSFITGALYMKAGNPTLILLTFCIAAHGGSKLKCLTKDEKLIRDRMQFEQANYSPILPFLKLAESICESVPSKDSHRILRDVWHTLGAIGTWTNDLQLALPNTKRVLEPWQREARETGVYDRNIAAGYNQHATALMTCGHLVDAEAELRTAIRILSTLEDKELASSQKLLLGYNLWLQGHLDEAEAILRNGLSIREAKFGKDDRYSYKSGAYHAALGNVTLARNDLPEAQKLHAYTMSQYEATHGKHHPGTPDIYHVMARYKVREHKFGEAIGLLNKALEIWKYDSALNRSERARSMFLKSIALRGASGPSEEDEREARCLLRDAIKLYEELTEGTHVEDRVLTEGDFDKIIMFWSR</sequence>
<gene>
    <name evidence="1" type="ORF">PVAG01_03178</name>
</gene>
<dbReference type="InterPro" id="IPR027417">
    <property type="entry name" value="P-loop_NTPase"/>
</dbReference>
<keyword evidence="2" id="KW-1185">Reference proteome</keyword>
<dbReference type="PANTHER" id="PTHR35205">
    <property type="entry name" value="NB-ARC AND TPR DOMAIN PROTEIN"/>
    <property type="match status" value="1"/>
</dbReference>
<dbReference type="Pfam" id="PF13424">
    <property type="entry name" value="TPR_12"/>
    <property type="match status" value="1"/>
</dbReference>